<evidence type="ECO:0000259" key="2">
    <source>
        <dbReference type="PROSITE" id="PS50228"/>
    </source>
</evidence>
<organism evidence="4 5">
    <name type="scientific">Nezara viridula</name>
    <name type="common">Southern green stink bug</name>
    <name type="synonym">Cimex viridulus</name>
    <dbReference type="NCBI Taxonomy" id="85310"/>
    <lineage>
        <taxon>Eukaryota</taxon>
        <taxon>Metazoa</taxon>
        <taxon>Ecdysozoa</taxon>
        <taxon>Arthropoda</taxon>
        <taxon>Hexapoda</taxon>
        <taxon>Insecta</taxon>
        <taxon>Pterygota</taxon>
        <taxon>Neoptera</taxon>
        <taxon>Paraneoptera</taxon>
        <taxon>Hemiptera</taxon>
        <taxon>Heteroptera</taxon>
        <taxon>Panheteroptera</taxon>
        <taxon>Pentatomomorpha</taxon>
        <taxon>Pentatomoidea</taxon>
        <taxon>Pentatomidae</taxon>
        <taxon>Pentatominae</taxon>
        <taxon>Nezara</taxon>
    </lineage>
</organism>
<dbReference type="Pfam" id="PF01650">
    <property type="entry name" value="Peptidase_C13"/>
    <property type="match status" value="1"/>
</dbReference>
<dbReference type="OrthoDB" id="192611at2759"/>
<evidence type="ECO:0000256" key="1">
    <source>
        <dbReference type="ARBA" id="ARBA00009941"/>
    </source>
</evidence>
<dbReference type="PANTHER" id="PTHR46780">
    <property type="entry name" value="PROTEIN EVA-1"/>
    <property type="match status" value="1"/>
</dbReference>
<keyword evidence="5" id="KW-1185">Reference proteome</keyword>
<dbReference type="EMBL" id="OV725081">
    <property type="protein sequence ID" value="CAH1401441.1"/>
    <property type="molecule type" value="Genomic_DNA"/>
</dbReference>
<feature type="domain" description="SUEL-type lectin" evidence="2">
    <location>
        <begin position="233"/>
        <end position="319"/>
    </location>
</feature>
<dbReference type="Gene3D" id="2.60.120.740">
    <property type="match status" value="3"/>
</dbReference>
<feature type="domain" description="SUEL-type lectin" evidence="2">
    <location>
        <begin position="326"/>
        <end position="418"/>
    </location>
</feature>
<dbReference type="InterPro" id="IPR000922">
    <property type="entry name" value="Lectin_gal-bd_dom"/>
</dbReference>
<evidence type="ECO:0000259" key="3">
    <source>
        <dbReference type="PROSITE" id="PS50853"/>
    </source>
</evidence>
<dbReference type="PROSITE" id="PS50228">
    <property type="entry name" value="SUEL_LECTIN"/>
    <property type="match status" value="3"/>
</dbReference>
<evidence type="ECO:0000313" key="4">
    <source>
        <dbReference type="EMBL" id="CAH1401441.1"/>
    </source>
</evidence>
<dbReference type="GO" id="GO:0006508">
    <property type="term" value="P:proteolysis"/>
    <property type="evidence" value="ECO:0007669"/>
    <property type="project" value="InterPro"/>
</dbReference>
<sequence length="546" mass="63346">MILKVALPVIFLRMKPSKTKADICHAYHVLNSSGIPDDNIIFMMYDDIDFHEKNPTPGSIVNYPHRDNVYESVPKDYTRNNPYARVHLQKLVNMCSVDWLKTEEVLQMLLFSWSTWRTSHSRIYRHRSRWEILCQFTTMLLECGFGKIINIYEAIWGRFDTTTCKNYPNFSRNCSTLDDTLYRIRERCHGKNRCVMYLDDNTLLNPCQEYEKYLQVRWGCAEVNSRLIMTCFICKNHVHRIRCSKTSVIYITAVFWGRREWAFCGFEHPGVNCSSDVALDIISGQCDYKRQCFIKPDVKALGDPCPGMGKFLRLDYMCIRVDTKKVCENHRVVIDCGDQIIFITQAQYGRSHPFACNKPQGLEPEPIQNPQCASRNIISTIAAKCNNKNVCDFFVTRAEFGTHCGFSGNYLFVNYICRNPGDNDVPDFVLSDEMWVQLSPGPPIVISLGENSAKIHVNWTKPMHYHIYAVQIKLVYEETWRELFVGKTLDFNKILDIEGLKPCTTYYIRVILKNCNICDNYCIPYTKFTTQHPCCLNGLLPTSKIK</sequence>
<feature type="domain" description="SUEL-type lectin" evidence="2">
    <location>
        <begin position="133"/>
        <end position="221"/>
    </location>
</feature>
<dbReference type="InterPro" id="IPR013783">
    <property type="entry name" value="Ig-like_fold"/>
</dbReference>
<reference evidence="4" key="1">
    <citation type="submission" date="2022-01" db="EMBL/GenBank/DDBJ databases">
        <authorList>
            <person name="King R."/>
        </authorList>
    </citation>
    <scope>NUCLEOTIDE SEQUENCE</scope>
</reference>
<dbReference type="InterPro" id="IPR043159">
    <property type="entry name" value="Lectin_gal-bd_sf"/>
</dbReference>
<dbReference type="Pfam" id="PF02140">
    <property type="entry name" value="SUEL_Lectin"/>
    <property type="match status" value="3"/>
</dbReference>
<dbReference type="CDD" id="cd22823">
    <property type="entry name" value="Gal_Rha_Lectin"/>
    <property type="match status" value="3"/>
</dbReference>
<evidence type="ECO:0008006" key="6">
    <source>
        <dbReference type="Google" id="ProtNLM"/>
    </source>
</evidence>
<dbReference type="InterPro" id="IPR036116">
    <property type="entry name" value="FN3_sf"/>
</dbReference>
<evidence type="ECO:0000313" key="5">
    <source>
        <dbReference type="Proteomes" id="UP001152798"/>
    </source>
</evidence>
<protein>
    <recommendedName>
        <fullName evidence="6">SUEL-type lectin domain-containing protein</fullName>
    </recommendedName>
</protein>
<dbReference type="AlphaFoldDB" id="A0A9P0MSC7"/>
<proteinExistence type="inferred from homology"/>
<dbReference type="Gene3D" id="3.40.50.1460">
    <property type="match status" value="1"/>
</dbReference>
<dbReference type="InterPro" id="IPR001096">
    <property type="entry name" value="Peptidase_C13"/>
</dbReference>
<name>A0A9P0MSC7_NEZVI</name>
<dbReference type="Proteomes" id="UP001152798">
    <property type="component" value="Chromosome 5"/>
</dbReference>
<gene>
    <name evidence="4" type="ORF">NEZAVI_LOCUS10459</name>
</gene>
<accession>A0A9P0MSC7</accession>
<dbReference type="GO" id="GO:0030246">
    <property type="term" value="F:carbohydrate binding"/>
    <property type="evidence" value="ECO:0007669"/>
    <property type="project" value="InterPro"/>
</dbReference>
<dbReference type="InterPro" id="IPR003961">
    <property type="entry name" value="FN3_dom"/>
</dbReference>
<dbReference type="Gene3D" id="2.60.40.10">
    <property type="entry name" value="Immunoglobulins"/>
    <property type="match status" value="1"/>
</dbReference>
<dbReference type="PROSITE" id="PS50853">
    <property type="entry name" value="FN3"/>
    <property type="match status" value="1"/>
</dbReference>
<feature type="domain" description="Fibronectin type-III" evidence="3">
    <location>
        <begin position="439"/>
        <end position="533"/>
    </location>
</feature>
<dbReference type="CDD" id="cd00063">
    <property type="entry name" value="FN3"/>
    <property type="match status" value="1"/>
</dbReference>
<comment type="similarity">
    <text evidence="1">Belongs to the peptidase C13 family.</text>
</comment>
<dbReference type="GO" id="GO:0008233">
    <property type="term" value="F:peptidase activity"/>
    <property type="evidence" value="ECO:0007669"/>
    <property type="project" value="InterPro"/>
</dbReference>
<dbReference type="SUPFAM" id="SSF49265">
    <property type="entry name" value="Fibronectin type III"/>
    <property type="match status" value="1"/>
</dbReference>